<dbReference type="InterPro" id="IPR005846">
    <property type="entry name" value="A-D-PHexomutase_a/b/a-III"/>
</dbReference>
<comment type="cofactor">
    <cofactor evidence="1">
        <name>Mg(2+)</name>
        <dbReference type="ChEBI" id="CHEBI:18420"/>
    </cofactor>
</comment>
<evidence type="ECO:0000313" key="13">
    <source>
        <dbReference type="Proteomes" id="UP000233517"/>
    </source>
</evidence>
<dbReference type="CDD" id="cd03089">
    <property type="entry name" value="PMM_PGM"/>
    <property type="match status" value="1"/>
</dbReference>
<dbReference type="InterPro" id="IPR016055">
    <property type="entry name" value="A-D-PHexomutase_a/b/a-I/II/III"/>
</dbReference>
<dbReference type="PRINTS" id="PR00509">
    <property type="entry name" value="PGMPMM"/>
</dbReference>
<dbReference type="SUPFAM" id="SSF55957">
    <property type="entry name" value="Phosphoglucomutase, C-terminal domain"/>
    <property type="match status" value="1"/>
</dbReference>
<accession>A0A2N2E980</accession>
<evidence type="ECO:0000256" key="6">
    <source>
        <dbReference type="ARBA" id="ARBA00023235"/>
    </source>
</evidence>
<dbReference type="Proteomes" id="UP000233517">
    <property type="component" value="Unassembled WGS sequence"/>
</dbReference>
<dbReference type="GO" id="GO:0016868">
    <property type="term" value="F:intramolecular phosphotransferase activity"/>
    <property type="evidence" value="ECO:0007669"/>
    <property type="project" value="InterPro"/>
</dbReference>
<dbReference type="Pfam" id="PF02880">
    <property type="entry name" value="PGM_PMM_III"/>
    <property type="match status" value="1"/>
</dbReference>
<evidence type="ECO:0000256" key="3">
    <source>
        <dbReference type="ARBA" id="ARBA00022553"/>
    </source>
</evidence>
<evidence type="ECO:0000256" key="2">
    <source>
        <dbReference type="ARBA" id="ARBA00010231"/>
    </source>
</evidence>
<dbReference type="Pfam" id="PF00408">
    <property type="entry name" value="PGM_PMM_IV"/>
    <property type="match status" value="1"/>
</dbReference>
<comment type="caution">
    <text evidence="12">The sequence shown here is derived from an EMBL/GenBank/DDBJ whole genome shotgun (WGS) entry which is preliminary data.</text>
</comment>
<protein>
    <recommendedName>
        <fullName evidence="14">Phosphomannomutase/phosphoglucomutase</fullName>
    </recommendedName>
</protein>
<dbReference type="InterPro" id="IPR016066">
    <property type="entry name" value="A-D-PHexomutase_CS"/>
</dbReference>
<dbReference type="GO" id="GO:0000287">
    <property type="term" value="F:magnesium ion binding"/>
    <property type="evidence" value="ECO:0007669"/>
    <property type="project" value="InterPro"/>
</dbReference>
<dbReference type="Pfam" id="PF02879">
    <property type="entry name" value="PGM_PMM_II"/>
    <property type="match status" value="1"/>
</dbReference>
<feature type="domain" description="Alpha-D-phosphohexomutase alpha/beta/alpha" evidence="11">
    <location>
        <begin position="281"/>
        <end position="386"/>
    </location>
</feature>
<evidence type="ECO:0000256" key="1">
    <source>
        <dbReference type="ARBA" id="ARBA00001946"/>
    </source>
</evidence>
<dbReference type="InterPro" id="IPR005843">
    <property type="entry name" value="A-D-PHexomutase_C"/>
</dbReference>
<evidence type="ECO:0000313" key="12">
    <source>
        <dbReference type="EMBL" id="PKM91236.1"/>
    </source>
</evidence>
<dbReference type="InterPro" id="IPR005844">
    <property type="entry name" value="A-D-PHexomutase_a/b/a-I"/>
</dbReference>
<sequence>MPTNPSIFKAYDIRGVYKKDLDEKTAYSLGLAYIKLRLQDLKNIKKPTLSNKRQEKKLKIVVSSDMRLSSPPLKKYLIKGLLDGGADVIDIGINSTPTFYFAVAKYKYDGGIMVSASHNPKEWNGFKMTRERAIPISGNSGIDFLKKEIINNDLKSVKNKGKLSKKKNVLQDQIKYDLKHGAPKKIKPFKIVADPANAVGGLFITELFKHLSCKLIKINFKLDGSFPSHEADPIKDENLKQIKKEVLKQKADLGITTDGDGDRIFFIDDKGSLIDQSIIRGLLAKLFLREKPGSKIGFDVRPGKITEDLILENKGKPTKTRVGHSLIKEQMLKDNIYFSGESSGHFFLNMEIGCFEVPNIVILKLLEEFSKDIKPVSEQIKKYKKYFHSGEINREVKDKEKVFKLLEKEFNKGKINKLDGLSIAFPDFWFNVRGSNTENKMRLNLEAINKETMEKMKNKILKIIEK</sequence>
<dbReference type="InterPro" id="IPR036900">
    <property type="entry name" value="A-D-PHexomutase_C_sf"/>
</dbReference>
<dbReference type="EMBL" id="PHAI01000003">
    <property type="protein sequence ID" value="PKM91236.1"/>
    <property type="molecule type" value="Genomic_DNA"/>
</dbReference>
<dbReference type="Gene3D" id="3.40.120.10">
    <property type="entry name" value="Alpha-D-Glucose-1,6-Bisphosphate, subunit A, domain 3"/>
    <property type="match status" value="3"/>
</dbReference>
<dbReference type="PANTHER" id="PTHR43771:SF1">
    <property type="entry name" value="PHOSPHOMANNOMUTASE"/>
    <property type="match status" value="1"/>
</dbReference>
<evidence type="ECO:0000256" key="5">
    <source>
        <dbReference type="ARBA" id="ARBA00022842"/>
    </source>
</evidence>
<dbReference type="Gene3D" id="3.30.310.50">
    <property type="entry name" value="Alpha-D-phosphohexomutase, C-terminal domain"/>
    <property type="match status" value="1"/>
</dbReference>
<keyword evidence="4 7" id="KW-0479">Metal-binding</keyword>
<evidence type="ECO:0008006" key="14">
    <source>
        <dbReference type="Google" id="ProtNLM"/>
    </source>
</evidence>
<dbReference type="AlphaFoldDB" id="A0A2N2E980"/>
<evidence type="ECO:0000259" key="11">
    <source>
        <dbReference type="Pfam" id="PF02880"/>
    </source>
</evidence>
<keyword evidence="3" id="KW-0597">Phosphoprotein</keyword>
<feature type="domain" description="Alpha-D-phosphohexomutase alpha/beta/alpha" evidence="9">
    <location>
        <begin position="7"/>
        <end position="139"/>
    </location>
</feature>
<gene>
    <name evidence="12" type="ORF">CVU82_04290</name>
</gene>
<dbReference type="Pfam" id="PF02878">
    <property type="entry name" value="PGM_PMM_I"/>
    <property type="match status" value="1"/>
</dbReference>
<feature type="domain" description="Alpha-D-phosphohexomutase C-terminal" evidence="8">
    <location>
        <begin position="391"/>
        <end position="462"/>
    </location>
</feature>
<dbReference type="PROSITE" id="PS00710">
    <property type="entry name" value="PGM_PMM"/>
    <property type="match status" value="1"/>
</dbReference>
<dbReference type="SUPFAM" id="SSF53738">
    <property type="entry name" value="Phosphoglucomutase, first 3 domains"/>
    <property type="match status" value="3"/>
</dbReference>
<dbReference type="InterPro" id="IPR005841">
    <property type="entry name" value="Alpha-D-phosphohexomutase_SF"/>
</dbReference>
<dbReference type="GO" id="GO:0005975">
    <property type="term" value="P:carbohydrate metabolic process"/>
    <property type="evidence" value="ECO:0007669"/>
    <property type="project" value="InterPro"/>
</dbReference>
<keyword evidence="6" id="KW-0413">Isomerase</keyword>
<comment type="similarity">
    <text evidence="2 7">Belongs to the phosphohexose mutase family.</text>
</comment>
<reference evidence="12 13" key="1">
    <citation type="journal article" date="2017" name="ISME J.">
        <title>Potential for microbial H2 and metal transformations associated with novel bacteria and archaea in deep terrestrial subsurface sediments.</title>
        <authorList>
            <person name="Hernsdorf A.W."/>
            <person name="Amano Y."/>
            <person name="Miyakawa K."/>
            <person name="Ise K."/>
            <person name="Suzuki Y."/>
            <person name="Anantharaman K."/>
            <person name="Probst A."/>
            <person name="Burstein D."/>
            <person name="Thomas B.C."/>
            <person name="Banfield J.F."/>
        </authorList>
    </citation>
    <scope>NUCLEOTIDE SEQUENCE [LARGE SCALE GENOMIC DNA]</scope>
    <source>
        <strain evidence="12">HGW-Falkowbacteria-1</strain>
    </source>
</reference>
<feature type="domain" description="Alpha-D-phosphohexomutase alpha/beta/alpha" evidence="10">
    <location>
        <begin position="181"/>
        <end position="271"/>
    </location>
</feature>
<organism evidence="12 13">
    <name type="scientific">Candidatus Falkowbacteria bacterium HGW-Falkowbacteria-1</name>
    <dbReference type="NCBI Taxonomy" id="2013768"/>
    <lineage>
        <taxon>Bacteria</taxon>
        <taxon>Candidatus Falkowiibacteriota</taxon>
    </lineage>
</organism>
<evidence type="ECO:0000259" key="10">
    <source>
        <dbReference type="Pfam" id="PF02879"/>
    </source>
</evidence>
<evidence type="ECO:0000259" key="9">
    <source>
        <dbReference type="Pfam" id="PF02878"/>
    </source>
</evidence>
<proteinExistence type="inferred from homology"/>
<evidence type="ECO:0000259" key="8">
    <source>
        <dbReference type="Pfam" id="PF00408"/>
    </source>
</evidence>
<evidence type="ECO:0000256" key="4">
    <source>
        <dbReference type="ARBA" id="ARBA00022723"/>
    </source>
</evidence>
<dbReference type="PANTHER" id="PTHR43771">
    <property type="entry name" value="PHOSPHOMANNOMUTASE"/>
    <property type="match status" value="1"/>
</dbReference>
<evidence type="ECO:0000256" key="7">
    <source>
        <dbReference type="RuleBase" id="RU004326"/>
    </source>
</evidence>
<keyword evidence="5 7" id="KW-0460">Magnesium</keyword>
<dbReference type="InterPro" id="IPR005845">
    <property type="entry name" value="A-D-PHexomutase_a/b/a-II"/>
</dbReference>
<name>A0A2N2E980_9BACT</name>